<evidence type="ECO:0000313" key="3">
    <source>
        <dbReference type="Proteomes" id="UP001321760"/>
    </source>
</evidence>
<evidence type="ECO:0000259" key="1">
    <source>
        <dbReference type="Pfam" id="PF06985"/>
    </source>
</evidence>
<dbReference type="Pfam" id="PF06985">
    <property type="entry name" value="HET"/>
    <property type="match status" value="1"/>
</dbReference>
<comment type="caution">
    <text evidence="2">The sequence shown here is derived from an EMBL/GenBank/DDBJ whole genome shotgun (WGS) entry which is preliminary data.</text>
</comment>
<feature type="domain" description="Heterokaryon incompatibility" evidence="1">
    <location>
        <begin position="221"/>
        <end position="378"/>
    </location>
</feature>
<dbReference type="AlphaFoldDB" id="A0AAV9GI80"/>
<protein>
    <submittedName>
        <fullName evidence="2">Heterokaryon incompatibility protein-domain-containing protein</fullName>
    </submittedName>
</protein>
<evidence type="ECO:0000313" key="2">
    <source>
        <dbReference type="EMBL" id="KAK4448459.1"/>
    </source>
</evidence>
<keyword evidence="3" id="KW-1185">Reference proteome</keyword>
<sequence>MDPTPNLCDRCQALELNDDKLGGFVRMSSSGDPVLVFDHIHTRRHLPIEWELDDHLPDLINLKALAESGCDFCAFLRDAIIQADISQHEGETGVRINLWYLWGDNRTGLVESTRQDGLQALVANVQTGSKTPTKIYFGIGSDDEQLAQWLRTDGLPKPTVLCQDNIDFMQNAINLCCTSHGCSMQHESAFLPTRLLDVGVTPQDTPALVITATCRETITKYATLSYCWGPEEDAKLQLQTTVSTLEDRLIGIPVNTMSPVMRDAVDVCRALSIRHLWIDSICIIQDQDGDAVDWDHESQLMGKIFLNSHVTICAVSSASCQQGFLNRVLRRLPIPYKSRVNPHIAGTYWIGSSHQSPDPFENDVFDSPWSRRGWVFQEQKLSSRILFFGERMIHFRCSNVTQSENGFGESYFGYEHLPGRLEHLRTGKWNPADDGPDPLAFFRGWMGVYAESRLKFKSDRLPAVAGLAQLQLEHLRPGDEYLAGIWKSELSSALLWSPCLPQQDFREVVSARQPSSAKIAPSWSWACQDKYYEEDVGSFYLRRDLHLRPDYQALSVHMEPAGSSAFGRILSGSLTLRPRCSEYPQIYASQNLPPFTELMFNAGRSVWSRPILPIAKSTG</sequence>
<dbReference type="PANTHER" id="PTHR33112:SF16">
    <property type="entry name" value="HETEROKARYON INCOMPATIBILITY DOMAIN-CONTAINING PROTEIN"/>
    <property type="match status" value="1"/>
</dbReference>
<dbReference type="Proteomes" id="UP001321760">
    <property type="component" value="Unassembled WGS sequence"/>
</dbReference>
<reference evidence="2" key="1">
    <citation type="journal article" date="2023" name="Mol. Phylogenet. Evol.">
        <title>Genome-scale phylogeny and comparative genomics of the fungal order Sordariales.</title>
        <authorList>
            <person name="Hensen N."/>
            <person name="Bonometti L."/>
            <person name="Westerberg I."/>
            <person name="Brannstrom I.O."/>
            <person name="Guillou S."/>
            <person name="Cros-Aarteil S."/>
            <person name="Calhoun S."/>
            <person name="Haridas S."/>
            <person name="Kuo A."/>
            <person name="Mondo S."/>
            <person name="Pangilinan J."/>
            <person name="Riley R."/>
            <person name="LaButti K."/>
            <person name="Andreopoulos B."/>
            <person name="Lipzen A."/>
            <person name="Chen C."/>
            <person name="Yan M."/>
            <person name="Daum C."/>
            <person name="Ng V."/>
            <person name="Clum A."/>
            <person name="Steindorff A."/>
            <person name="Ohm R.A."/>
            <person name="Martin F."/>
            <person name="Silar P."/>
            <person name="Natvig D.O."/>
            <person name="Lalanne C."/>
            <person name="Gautier V."/>
            <person name="Ament-Velasquez S.L."/>
            <person name="Kruys A."/>
            <person name="Hutchinson M.I."/>
            <person name="Powell A.J."/>
            <person name="Barry K."/>
            <person name="Miller A.N."/>
            <person name="Grigoriev I.V."/>
            <person name="Debuchy R."/>
            <person name="Gladieux P."/>
            <person name="Hiltunen Thoren M."/>
            <person name="Johannesson H."/>
        </authorList>
    </citation>
    <scope>NUCLEOTIDE SEQUENCE</scope>
    <source>
        <strain evidence="2">PSN243</strain>
    </source>
</reference>
<dbReference type="PANTHER" id="PTHR33112">
    <property type="entry name" value="DOMAIN PROTEIN, PUTATIVE-RELATED"/>
    <property type="match status" value="1"/>
</dbReference>
<name>A0AAV9GI80_9PEZI</name>
<reference evidence="2" key="2">
    <citation type="submission" date="2023-05" db="EMBL/GenBank/DDBJ databases">
        <authorList>
            <consortium name="Lawrence Berkeley National Laboratory"/>
            <person name="Steindorff A."/>
            <person name="Hensen N."/>
            <person name="Bonometti L."/>
            <person name="Westerberg I."/>
            <person name="Brannstrom I.O."/>
            <person name="Guillou S."/>
            <person name="Cros-Aarteil S."/>
            <person name="Calhoun S."/>
            <person name="Haridas S."/>
            <person name="Kuo A."/>
            <person name="Mondo S."/>
            <person name="Pangilinan J."/>
            <person name="Riley R."/>
            <person name="Labutti K."/>
            <person name="Andreopoulos B."/>
            <person name="Lipzen A."/>
            <person name="Chen C."/>
            <person name="Yanf M."/>
            <person name="Daum C."/>
            <person name="Ng V."/>
            <person name="Clum A."/>
            <person name="Ohm R."/>
            <person name="Martin F."/>
            <person name="Silar P."/>
            <person name="Natvig D."/>
            <person name="Lalanne C."/>
            <person name="Gautier V."/>
            <person name="Ament-Velasquez S.L."/>
            <person name="Kruys A."/>
            <person name="Hutchinson M.I."/>
            <person name="Powell A.J."/>
            <person name="Barry K."/>
            <person name="Miller A.N."/>
            <person name="Grigoriev I.V."/>
            <person name="Debuchy R."/>
            <person name="Gladieux P."/>
            <person name="Thoren M.H."/>
            <person name="Johannesson H."/>
        </authorList>
    </citation>
    <scope>NUCLEOTIDE SEQUENCE</scope>
    <source>
        <strain evidence="2">PSN243</strain>
    </source>
</reference>
<dbReference type="InterPro" id="IPR010730">
    <property type="entry name" value="HET"/>
</dbReference>
<organism evidence="2 3">
    <name type="scientific">Podospora aff. communis PSN243</name>
    <dbReference type="NCBI Taxonomy" id="3040156"/>
    <lineage>
        <taxon>Eukaryota</taxon>
        <taxon>Fungi</taxon>
        <taxon>Dikarya</taxon>
        <taxon>Ascomycota</taxon>
        <taxon>Pezizomycotina</taxon>
        <taxon>Sordariomycetes</taxon>
        <taxon>Sordariomycetidae</taxon>
        <taxon>Sordariales</taxon>
        <taxon>Podosporaceae</taxon>
        <taxon>Podospora</taxon>
    </lineage>
</organism>
<proteinExistence type="predicted"/>
<gene>
    <name evidence="2" type="ORF">QBC34DRAFT_465910</name>
</gene>
<dbReference type="EMBL" id="MU865943">
    <property type="protein sequence ID" value="KAK4448459.1"/>
    <property type="molecule type" value="Genomic_DNA"/>
</dbReference>
<accession>A0AAV9GI80</accession>